<comment type="similarity">
    <text evidence="3">Belongs to the acetyltransferase family. RimI subfamily.</text>
</comment>
<evidence type="ECO:0000256" key="1">
    <source>
        <dbReference type="ARBA" id="ARBA00022679"/>
    </source>
</evidence>
<dbReference type="PROSITE" id="PS51186">
    <property type="entry name" value="GNAT"/>
    <property type="match status" value="1"/>
</dbReference>
<dbReference type="EMBL" id="FXXP01000003">
    <property type="protein sequence ID" value="SMX29999.1"/>
    <property type="molecule type" value="Genomic_DNA"/>
</dbReference>
<name>A0A238JH55_9RHOB</name>
<accession>A0A238JH55</accession>
<reference evidence="6" key="1">
    <citation type="submission" date="2017-05" db="EMBL/GenBank/DDBJ databases">
        <authorList>
            <person name="Rodrigo-Torres L."/>
            <person name="Arahal R. D."/>
            <person name="Lucena T."/>
        </authorList>
    </citation>
    <scope>NUCLEOTIDE SEQUENCE [LARGE SCALE GENOMIC DNA]</scope>
    <source>
        <strain evidence="6">CECT 8649</strain>
    </source>
</reference>
<dbReference type="GO" id="GO:0005737">
    <property type="term" value="C:cytoplasm"/>
    <property type="evidence" value="ECO:0007669"/>
    <property type="project" value="UniProtKB-SubCell"/>
</dbReference>
<evidence type="ECO:0000313" key="5">
    <source>
        <dbReference type="EMBL" id="SMX29999.1"/>
    </source>
</evidence>
<dbReference type="OrthoDB" id="9804026at2"/>
<keyword evidence="3" id="KW-0963">Cytoplasm</keyword>
<dbReference type="InterPro" id="IPR050832">
    <property type="entry name" value="Bact_Acetyltransf"/>
</dbReference>
<dbReference type="Proteomes" id="UP000225972">
    <property type="component" value="Unassembled WGS sequence"/>
</dbReference>
<feature type="domain" description="N-acetyltransferase" evidence="4">
    <location>
        <begin position="1"/>
        <end position="136"/>
    </location>
</feature>
<dbReference type="PANTHER" id="PTHR43877">
    <property type="entry name" value="AMINOALKYLPHOSPHONATE N-ACETYLTRANSFERASE-RELATED-RELATED"/>
    <property type="match status" value="1"/>
</dbReference>
<dbReference type="CDD" id="cd04301">
    <property type="entry name" value="NAT_SF"/>
    <property type="match status" value="1"/>
</dbReference>
<evidence type="ECO:0000313" key="6">
    <source>
        <dbReference type="Proteomes" id="UP000225972"/>
    </source>
</evidence>
<organism evidence="5 6">
    <name type="scientific">Pelagimonas phthalicica</name>
    <dbReference type="NCBI Taxonomy" id="1037362"/>
    <lineage>
        <taxon>Bacteria</taxon>
        <taxon>Pseudomonadati</taxon>
        <taxon>Pseudomonadota</taxon>
        <taxon>Alphaproteobacteria</taxon>
        <taxon>Rhodobacterales</taxon>
        <taxon>Roseobacteraceae</taxon>
        <taxon>Pelagimonas</taxon>
    </lineage>
</organism>
<evidence type="ECO:0000259" key="4">
    <source>
        <dbReference type="PROSITE" id="PS51186"/>
    </source>
</evidence>
<dbReference type="AlphaFoldDB" id="A0A238JH55"/>
<dbReference type="Pfam" id="PF00583">
    <property type="entry name" value="Acetyltransf_1"/>
    <property type="match status" value="1"/>
</dbReference>
<comment type="catalytic activity">
    <reaction evidence="3">
        <text>N-terminal L-alanyl-[ribosomal protein bS18] + acetyl-CoA = N-terminal N(alpha)-acetyl-L-alanyl-[ribosomal protein bS18] + CoA + H(+)</text>
        <dbReference type="Rhea" id="RHEA:43756"/>
        <dbReference type="Rhea" id="RHEA-COMP:10676"/>
        <dbReference type="Rhea" id="RHEA-COMP:10677"/>
        <dbReference type="ChEBI" id="CHEBI:15378"/>
        <dbReference type="ChEBI" id="CHEBI:57287"/>
        <dbReference type="ChEBI" id="CHEBI:57288"/>
        <dbReference type="ChEBI" id="CHEBI:64718"/>
        <dbReference type="ChEBI" id="CHEBI:83683"/>
        <dbReference type="EC" id="2.3.1.266"/>
    </reaction>
</comment>
<dbReference type="PANTHER" id="PTHR43877:SF2">
    <property type="entry name" value="AMINOALKYLPHOSPHONATE N-ACETYLTRANSFERASE-RELATED"/>
    <property type="match status" value="1"/>
</dbReference>
<evidence type="ECO:0000256" key="3">
    <source>
        <dbReference type="RuleBase" id="RU363094"/>
    </source>
</evidence>
<dbReference type="InterPro" id="IPR006464">
    <property type="entry name" value="AcTrfase_RimI/Ard1"/>
</dbReference>
<dbReference type="Gene3D" id="3.40.630.30">
    <property type="match status" value="1"/>
</dbReference>
<dbReference type="InterPro" id="IPR000182">
    <property type="entry name" value="GNAT_dom"/>
</dbReference>
<comment type="function">
    <text evidence="3">Acetylates the N-terminal alanine of ribosomal protein bS18.</text>
</comment>
<keyword evidence="2" id="KW-0012">Acyltransferase</keyword>
<dbReference type="EC" id="2.3.1.266" evidence="3"/>
<keyword evidence="1 5" id="KW-0808">Transferase</keyword>
<evidence type="ECO:0000256" key="2">
    <source>
        <dbReference type="ARBA" id="ARBA00023315"/>
    </source>
</evidence>
<protein>
    <recommendedName>
        <fullName evidence="3">[Ribosomal protein bS18]-alanine N-acetyltransferase</fullName>
        <ecNumber evidence="3">2.3.1.266</ecNumber>
    </recommendedName>
</protein>
<comment type="subcellular location">
    <subcellularLocation>
        <location evidence="3">Cytoplasm</location>
    </subcellularLocation>
</comment>
<dbReference type="SUPFAM" id="SSF55729">
    <property type="entry name" value="Acyl-CoA N-acyltransferases (Nat)"/>
    <property type="match status" value="1"/>
</dbReference>
<keyword evidence="6" id="KW-1185">Reference proteome</keyword>
<dbReference type="InterPro" id="IPR016181">
    <property type="entry name" value="Acyl_CoA_acyltransferase"/>
</dbReference>
<gene>
    <name evidence="5" type="ORF">TRP8649_04139</name>
</gene>
<dbReference type="RefSeq" id="WP_099248717.1">
    <property type="nucleotide sequence ID" value="NZ_FXXP01000003.1"/>
</dbReference>
<dbReference type="GO" id="GO:0008999">
    <property type="term" value="F:protein-N-terminal-alanine acetyltransferase activity"/>
    <property type="evidence" value="ECO:0007669"/>
    <property type="project" value="UniProtKB-EC"/>
</dbReference>
<proteinExistence type="inferred from homology"/>
<dbReference type="NCBIfam" id="TIGR01575">
    <property type="entry name" value="rimI"/>
    <property type="match status" value="1"/>
</dbReference>
<sequence>MTPADMAALHARCFPDRPWDEAEFSQLLDQSNIVAVTAPFGFALASLIAPEAEILTVAVAPDQRRKGIAQDLFRTLWSKIEQREITTVFLEVAADNTPALKLYDSLNFQEVGRRKAYYARQGTPAQDALVLRCELT</sequence>